<dbReference type="InParanoid" id="H2ZMR0"/>
<dbReference type="PROSITE" id="PS51283">
    <property type="entry name" value="DUSP"/>
    <property type="match status" value="1"/>
</dbReference>
<dbReference type="InterPro" id="IPR001394">
    <property type="entry name" value="Peptidase_C19_UCH"/>
</dbReference>
<keyword evidence="11" id="KW-1185">Reference proteome</keyword>
<dbReference type="GeneTree" id="ENSGT00940000156645"/>
<dbReference type="Gene3D" id="3.30.2230.10">
    <property type="entry name" value="DUSP-like"/>
    <property type="match status" value="1"/>
</dbReference>
<feature type="domain" description="DUSP" evidence="9">
    <location>
        <begin position="1"/>
        <end position="87"/>
    </location>
</feature>
<dbReference type="Pfam" id="PF00443">
    <property type="entry name" value="UCH"/>
    <property type="match status" value="1"/>
</dbReference>
<evidence type="ECO:0000256" key="6">
    <source>
        <dbReference type="ARBA" id="ARBA00022807"/>
    </source>
</evidence>
<dbReference type="PROSITE" id="PS00972">
    <property type="entry name" value="USP_1"/>
    <property type="match status" value="1"/>
</dbReference>
<dbReference type="GO" id="GO:0004843">
    <property type="term" value="F:cysteine-type deubiquitinase activity"/>
    <property type="evidence" value="ECO:0007669"/>
    <property type="project" value="UniProtKB-UniRule"/>
</dbReference>
<keyword evidence="5 7" id="KW-0378">Hydrolase</keyword>
<reference evidence="10" key="2">
    <citation type="submission" date="2025-08" db="UniProtKB">
        <authorList>
            <consortium name="Ensembl"/>
        </authorList>
    </citation>
    <scope>IDENTIFICATION</scope>
</reference>
<dbReference type="InterPro" id="IPR028135">
    <property type="entry name" value="Ub_USP-typ"/>
</dbReference>
<dbReference type="Gene3D" id="3.90.70.10">
    <property type="entry name" value="Cysteine proteinases"/>
    <property type="match status" value="2"/>
</dbReference>
<dbReference type="Gene3D" id="3.10.20.90">
    <property type="entry name" value="Phosphatidylinositol 3-kinase Catalytic Subunit, Chain A, domain 1"/>
    <property type="match status" value="1"/>
</dbReference>
<comment type="similarity">
    <text evidence="2 7">Belongs to the peptidase C19 family.</text>
</comment>
<dbReference type="FunCoup" id="H2ZMR0">
    <property type="interactions" value="338"/>
</dbReference>
<reference evidence="10" key="3">
    <citation type="submission" date="2025-09" db="UniProtKB">
        <authorList>
            <consortium name="Ensembl"/>
        </authorList>
    </citation>
    <scope>IDENTIFICATION</scope>
</reference>
<dbReference type="STRING" id="51511.ENSCSAVP00000018876"/>
<evidence type="ECO:0000256" key="5">
    <source>
        <dbReference type="ARBA" id="ARBA00022801"/>
    </source>
</evidence>
<dbReference type="SUPFAM" id="SSF54001">
    <property type="entry name" value="Cysteine proteinases"/>
    <property type="match status" value="1"/>
</dbReference>
<name>H2ZMR0_CIOSA</name>
<dbReference type="Pfam" id="PF06337">
    <property type="entry name" value="DUSP"/>
    <property type="match status" value="1"/>
</dbReference>
<proteinExistence type="inferred from homology"/>
<sequence length="931" mass="106786">YLIDARWYKQWLKFVSSDDYGYVSRENLHPGPIDNSSLFTGDDSYERLKDHLSEEIDYKLLPKEAWDQLVNTYGLVNEGSAIERKVIEQGSFFKKCSIEVYPMELKLCQYGDRTIVAKRNFSKGDTIADIEEDGRKLFEIATEEPIKLWNAYLPSSLEQLFKAKTVEDSALQPGQLIIFETKKDGKWTHQTSGANSQNGNHTSGSGAGKLSTSFQLMHTPIINAMLCQNCCILVASSTKAMRHSLVPFMYSLRNSSPTNSRVTTQGLCGLNNLGNTCFMNSALQCLSNVPAMTNYFKSNTYKKELNKTNPLGMGGKLAQAYAQLIQSIWSGDQSSFAPREFKMKVSQFAPRFSGYQQHDSQELFSFLVDGLHEDLNRISKKPYIEMKEADGRPDDLVAQESWDNHRRRNDSIIVDTLHGLFRSKVDCPECPRISVTFDPFCFLSLPLPMKRQRTMDCWFVPVGFDDKICKYKVTVAKSGCIRDLFGAVTELQGVPETSTRMVATDVYNCRFHKIFKPREPITSIYEKDYIYLFEAPPNMAMLPAYMRHMSTSTSAHLFGQPFLIPVNLTNTTYRELYKGVLGATWFVYFFFISYGFNERINSDYKIWSHVKSHQRCSSKYSLNKKHLDLKISGLCSLVTFNQSNNHNSPFFPHRRYINDSKMISEVRKFLLEDIDVDDVKDDDSFEVNLPCFFGGRGRIGYNKITFAEVFKLFTLKVVNSFGTQVIRQLENNDETLSLSVDTYIAVDWTKHAYDNYLERYNWGDIADSHSSVNSAGVKKPSTGVQLRDCMKLFTTEEKLDKDDAWYCSHCKKHQQATKKFDLWMLPPVLVIHLKRFSYTRYSRDKLDTLVHFPTRDLDLSDFIVNPQKTSWPKGQRCYNLIAVSNHYGGLGGGHYTAYAKNHIDKKWHYFDDSSVSLSAEDRVVVSSITRF</sequence>
<dbReference type="GO" id="GO:0006508">
    <property type="term" value="P:proteolysis"/>
    <property type="evidence" value="ECO:0007669"/>
    <property type="project" value="UniProtKB-KW"/>
</dbReference>
<dbReference type="InterPro" id="IPR018200">
    <property type="entry name" value="USP_CS"/>
</dbReference>
<evidence type="ECO:0000256" key="3">
    <source>
        <dbReference type="ARBA" id="ARBA00022670"/>
    </source>
</evidence>
<dbReference type="InterPro" id="IPR006615">
    <property type="entry name" value="Pept_C19_DUSP"/>
</dbReference>
<evidence type="ECO:0000313" key="11">
    <source>
        <dbReference type="Proteomes" id="UP000007875"/>
    </source>
</evidence>
<dbReference type="PANTHER" id="PTHR21646:SF24">
    <property type="entry name" value="UBIQUITIN CARBOXYL-TERMINAL HYDROLASE"/>
    <property type="match status" value="1"/>
</dbReference>
<dbReference type="SUPFAM" id="SSF143791">
    <property type="entry name" value="DUSP-like"/>
    <property type="match status" value="1"/>
</dbReference>
<evidence type="ECO:0000259" key="8">
    <source>
        <dbReference type="PROSITE" id="PS50235"/>
    </source>
</evidence>
<dbReference type="InterPro" id="IPR035927">
    <property type="entry name" value="DUSP-like_sf"/>
</dbReference>
<comment type="catalytic activity">
    <reaction evidence="1 7">
        <text>Thiol-dependent hydrolysis of ester, thioester, amide, peptide and isopeptide bonds formed by the C-terminal Gly of ubiquitin (a 76-residue protein attached to proteins as an intracellular targeting signal).</text>
        <dbReference type="EC" id="3.4.19.12"/>
    </reaction>
</comment>
<keyword evidence="3 7" id="KW-0645">Protease</keyword>
<dbReference type="PANTHER" id="PTHR21646">
    <property type="entry name" value="UBIQUITIN CARBOXYL-TERMINAL HYDROLASE"/>
    <property type="match status" value="1"/>
</dbReference>
<evidence type="ECO:0000259" key="9">
    <source>
        <dbReference type="PROSITE" id="PS51283"/>
    </source>
</evidence>
<dbReference type="EC" id="3.4.19.12" evidence="7"/>
<dbReference type="GO" id="GO:0016579">
    <property type="term" value="P:protein deubiquitination"/>
    <property type="evidence" value="ECO:0007669"/>
    <property type="project" value="InterPro"/>
</dbReference>
<dbReference type="CDD" id="cd02674">
    <property type="entry name" value="Peptidase_C19R"/>
    <property type="match status" value="1"/>
</dbReference>
<dbReference type="Pfam" id="PF14836">
    <property type="entry name" value="Ubiquitin_3"/>
    <property type="match status" value="1"/>
</dbReference>
<dbReference type="InterPro" id="IPR050185">
    <property type="entry name" value="Ub_carboxyl-term_hydrolase"/>
</dbReference>
<evidence type="ECO:0000256" key="4">
    <source>
        <dbReference type="ARBA" id="ARBA00022786"/>
    </source>
</evidence>
<dbReference type="AlphaFoldDB" id="H2ZMR0"/>
<organism evidence="10 11">
    <name type="scientific">Ciona savignyi</name>
    <name type="common">Pacific transparent sea squirt</name>
    <dbReference type="NCBI Taxonomy" id="51511"/>
    <lineage>
        <taxon>Eukaryota</taxon>
        <taxon>Metazoa</taxon>
        <taxon>Chordata</taxon>
        <taxon>Tunicata</taxon>
        <taxon>Ascidiacea</taxon>
        <taxon>Phlebobranchia</taxon>
        <taxon>Cionidae</taxon>
        <taxon>Ciona</taxon>
    </lineage>
</organism>
<dbReference type="PROSITE" id="PS50235">
    <property type="entry name" value="USP_3"/>
    <property type="match status" value="1"/>
</dbReference>
<evidence type="ECO:0000256" key="7">
    <source>
        <dbReference type="RuleBase" id="RU366025"/>
    </source>
</evidence>
<dbReference type="eggNOG" id="KOG1870">
    <property type="taxonomic scope" value="Eukaryota"/>
</dbReference>
<accession>H2ZMR0</accession>
<dbReference type="OMA" id="NHSRGDQ"/>
<evidence type="ECO:0000256" key="1">
    <source>
        <dbReference type="ARBA" id="ARBA00000707"/>
    </source>
</evidence>
<dbReference type="InterPro" id="IPR028889">
    <property type="entry name" value="USP"/>
</dbReference>
<feature type="domain" description="USP" evidence="8">
    <location>
        <begin position="268"/>
        <end position="931"/>
    </location>
</feature>
<dbReference type="Proteomes" id="UP000007875">
    <property type="component" value="Unassembled WGS sequence"/>
</dbReference>
<evidence type="ECO:0000256" key="2">
    <source>
        <dbReference type="ARBA" id="ARBA00009085"/>
    </source>
</evidence>
<dbReference type="SMART" id="SM00695">
    <property type="entry name" value="DUSP"/>
    <property type="match status" value="1"/>
</dbReference>
<dbReference type="PROSITE" id="PS00973">
    <property type="entry name" value="USP_2"/>
    <property type="match status" value="1"/>
</dbReference>
<evidence type="ECO:0000313" key="10">
    <source>
        <dbReference type="Ensembl" id="ENSCSAVP00000018876.1"/>
    </source>
</evidence>
<keyword evidence="6 7" id="KW-0788">Thiol protease</keyword>
<dbReference type="Ensembl" id="ENSCSAVT00000019083.1">
    <property type="protein sequence ID" value="ENSCSAVP00000018876.1"/>
    <property type="gene ID" value="ENSCSAVG00000011088.1"/>
</dbReference>
<reference evidence="11" key="1">
    <citation type="submission" date="2003-08" db="EMBL/GenBank/DDBJ databases">
        <authorList>
            <person name="Birren B."/>
            <person name="Nusbaum C."/>
            <person name="Abebe A."/>
            <person name="Abouelleil A."/>
            <person name="Adekoya E."/>
            <person name="Ait-zahra M."/>
            <person name="Allen N."/>
            <person name="Allen T."/>
            <person name="An P."/>
            <person name="Anderson M."/>
            <person name="Anderson S."/>
            <person name="Arachchi H."/>
            <person name="Armbruster J."/>
            <person name="Bachantsang P."/>
            <person name="Baldwin J."/>
            <person name="Barry A."/>
            <person name="Bayul T."/>
            <person name="Blitshsteyn B."/>
            <person name="Bloom T."/>
            <person name="Blye J."/>
            <person name="Boguslavskiy L."/>
            <person name="Borowsky M."/>
            <person name="Boukhgalter B."/>
            <person name="Brunache A."/>
            <person name="Butler J."/>
            <person name="Calixte N."/>
            <person name="Calvo S."/>
            <person name="Camarata J."/>
            <person name="Campo K."/>
            <person name="Chang J."/>
            <person name="Cheshatsang Y."/>
            <person name="Citroen M."/>
            <person name="Collymore A."/>
            <person name="Considine T."/>
            <person name="Cook A."/>
            <person name="Cooke P."/>
            <person name="Corum B."/>
            <person name="Cuomo C."/>
            <person name="David R."/>
            <person name="Dawoe T."/>
            <person name="Degray S."/>
            <person name="Dodge S."/>
            <person name="Dooley K."/>
            <person name="Dorje P."/>
            <person name="Dorjee K."/>
            <person name="Dorris L."/>
            <person name="Duffey N."/>
            <person name="Dupes A."/>
            <person name="Elkins T."/>
            <person name="Engels R."/>
            <person name="Erickson J."/>
            <person name="Farina A."/>
            <person name="Faro S."/>
            <person name="Ferreira P."/>
            <person name="Fischer H."/>
            <person name="Fitzgerald M."/>
            <person name="Foley K."/>
            <person name="Gage D."/>
            <person name="Galagan J."/>
            <person name="Gearin G."/>
            <person name="Gnerre S."/>
            <person name="Gnirke A."/>
            <person name="Goyette A."/>
            <person name="Graham J."/>
            <person name="Grandbois E."/>
            <person name="Gyaltsen K."/>
            <person name="Hafez N."/>
            <person name="Hagopian D."/>
            <person name="Hagos B."/>
            <person name="Hall J."/>
            <person name="Hatcher B."/>
            <person name="Heller A."/>
            <person name="Higgins H."/>
            <person name="Honan T."/>
            <person name="Horn A."/>
            <person name="Houde N."/>
            <person name="Hughes L."/>
            <person name="Hulme W."/>
            <person name="Husby E."/>
            <person name="Iliev I."/>
            <person name="Jaffe D."/>
            <person name="Jones C."/>
            <person name="Kamal M."/>
            <person name="Kamat A."/>
            <person name="Kamvysselis M."/>
            <person name="Karlsson E."/>
            <person name="Kells C."/>
            <person name="Kieu A."/>
            <person name="Kisner P."/>
            <person name="Kodira C."/>
            <person name="Kulbokas E."/>
            <person name="Labutti K."/>
            <person name="Lama D."/>
            <person name="Landers T."/>
            <person name="Leger J."/>
            <person name="Levine S."/>
            <person name="Lewis D."/>
            <person name="Lewis T."/>
            <person name="Lindblad-toh K."/>
            <person name="Liu X."/>
            <person name="Lokyitsang T."/>
            <person name="Lokyitsang Y."/>
            <person name="Lucien O."/>
            <person name="Lui A."/>
            <person name="Ma L.J."/>
            <person name="Mabbitt R."/>
            <person name="Macdonald J."/>
            <person name="Maclean C."/>
            <person name="Major J."/>
            <person name="Manning J."/>
            <person name="Marabella R."/>
            <person name="Maru K."/>
            <person name="Matthews C."/>
            <person name="Mauceli E."/>
            <person name="Mccarthy M."/>
            <person name="Mcdonough S."/>
            <person name="Mcghee T."/>
            <person name="Meldrim J."/>
            <person name="Meneus L."/>
            <person name="Mesirov J."/>
            <person name="Mihalev A."/>
            <person name="Mihova T."/>
            <person name="Mikkelsen T."/>
            <person name="Mlenga V."/>
            <person name="Moru K."/>
            <person name="Mozes J."/>
            <person name="Mulrain L."/>
            <person name="Munson G."/>
            <person name="Naylor J."/>
            <person name="Newes C."/>
            <person name="Nguyen C."/>
            <person name="Nguyen N."/>
            <person name="Nguyen T."/>
            <person name="Nicol R."/>
            <person name="Nielsen C."/>
            <person name="Nizzari M."/>
            <person name="Norbu C."/>
            <person name="Norbu N."/>
            <person name="O'donnell P."/>
            <person name="Okoawo O."/>
            <person name="O'leary S."/>
            <person name="Omotosho B."/>
            <person name="O'neill K."/>
            <person name="Osman S."/>
            <person name="Parker S."/>
            <person name="Perrin D."/>
            <person name="Phunkhang P."/>
            <person name="Piqani B."/>
            <person name="Purcell S."/>
            <person name="Rachupka T."/>
            <person name="Ramasamy U."/>
            <person name="Rameau R."/>
            <person name="Ray V."/>
            <person name="Raymond C."/>
            <person name="Retta R."/>
            <person name="Richardson S."/>
            <person name="Rise C."/>
            <person name="Rodriguez J."/>
            <person name="Rogers J."/>
            <person name="Rogov P."/>
            <person name="Rutman M."/>
            <person name="Schupbach R."/>
            <person name="Seaman C."/>
            <person name="Settipalli S."/>
            <person name="Sharpe T."/>
            <person name="Sheridan J."/>
            <person name="Sherpa N."/>
            <person name="Shi J."/>
            <person name="Smirnov S."/>
            <person name="Smith C."/>
            <person name="Sougnez C."/>
            <person name="Spencer B."/>
            <person name="Stalker J."/>
            <person name="Stange-thomann N."/>
            <person name="Stavropoulos S."/>
            <person name="Stetson K."/>
            <person name="Stone C."/>
            <person name="Stone S."/>
            <person name="Stubbs M."/>
            <person name="Talamas J."/>
            <person name="Tchuinga P."/>
            <person name="Tenzing P."/>
            <person name="Tesfaye S."/>
            <person name="Theodore J."/>
            <person name="Thoulutsang Y."/>
            <person name="Topham K."/>
            <person name="Towey S."/>
            <person name="Tsamla T."/>
            <person name="Tsomo N."/>
            <person name="Vallee D."/>
            <person name="Vassiliev H."/>
            <person name="Venkataraman V."/>
            <person name="Vinson J."/>
            <person name="Vo A."/>
            <person name="Wade C."/>
            <person name="Wang S."/>
            <person name="Wangchuk T."/>
            <person name="Wangdi T."/>
            <person name="Whittaker C."/>
            <person name="Wilkinson J."/>
            <person name="Wu Y."/>
            <person name="Wyman D."/>
            <person name="Yadav S."/>
            <person name="Yang S."/>
            <person name="Yang X."/>
            <person name="Yeager S."/>
            <person name="Yee E."/>
            <person name="Young G."/>
            <person name="Zainoun J."/>
            <person name="Zembeck L."/>
            <person name="Zimmer A."/>
            <person name="Zody M."/>
            <person name="Lander E."/>
        </authorList>
    </citation>
    <scope>NUCLEOTIDE SEQUENCE [LARGE SCALE GENOMIC DNA]</scope>
</reference>
<dbReference type="InterPro" id="IPR038765">
    <property type="entry name" value="Papain-like_cys_pep_sf"/>
</dbReference>
<keyword evidence="4 7" id="KW-0833">Ubl conjugation pathway</keyword>
<protein>
    <recommendedName>
        <fullName evidence="7">Ubiquitin carboxyl-terminal hydrolase</fullName>
        <ecNumber evidence="7">3.4.19.12</ecNumber>
    </recommendedName>
</protein>